<keyword evidence="3" id="KW-1185">Reference proteome</keyword>
<proteinExistence type="predicted"/>
<evidence type="ECO:0000313" key="2">
    <source>
        <dbReference type="EMBL" id="KAE9395892.1"/>
    </source>
</evidence>
<accession>A0A6A4HC72</accession>
<evidence type="ECO:0000313" key="3">
    <source>
        <dbReference type="Proteomes" id="UP000799118"/>
    </source>
</evidence>
<organism evidence="2 3">
    <name type="scientific">Gymnopus androsaceus JB14</name>
    <dbReference type="NCBI Taxonomy" id="1447944"/>
    <lineage>
        <taxon>Eukaryota</taxon>
        <taxon>Fungi</taxon>
        <taxon>Dikarya</taxon>
        <taxon>Basidiomycota</taxon>
        <taxon>Agaricomycotina</taxon>
        <taxon>Agaricomycetes</taxon>
        <taxon>Agaricomycetidae</taxon>
        <taxon>Agaricales</taxon>
        <taxon>Marasmiineae</taxon>
        <taxon>Omphalotaceae</taxon>
        <taxon>Gymnopus</taxon>
    </lineage>
</organism>
<keyword evidence="1" id="KW-1133">Transmembrane helix</keyword>
<protein>
    <submittedName>
        <fullName evidence="2">Uncharacterized protein</fullName>
    </submittedName>
</protein>
<feature type="transmembrane region" description="Helical" evidence="1">
    <location>
        <begin position="192"/>
        <end position="216"/>
    </location>
</feature>
<sequence length="239" mass="26722">MMMITDCASLLLNVQYTALLQQSFGADEAIGTIINESKSDLWDMAENWANILSVLINDSIVAWRAWIIWKNKFSHYILLGLSIGNIVLNIGVSIAHSTPKGLESLGIWDWLSLSWSLGLNASVTGIIVIRAWKHHCTVKMLNLNGRSQRTMAERVFVVLIESSGIFCLFQFLNLVFNILEMQPGSLGSFIDIMYHITGQLLGYAPALHTICVFLLAHMLQIVTDMELSFHFSDFSQGAI</sequence>
<name>A0A6A4HC72_9AGAR</name>
<feature type="transmembrane region" description="Helical" evidence="1">
    <location>
        <begin position="153"/>
        <end position="172"/>
    </location>
</feature>
<gene>
    <name evidence="2" type="ORF">BT96DRAFT_922544</name>
</gene>
<reference evidence="2" key="1">
    <citation type="journal article" date="2019" name="Environ. Microbiol.">
        <title>Fungal ecological strategies reflected in gene transcription - a case study of two litter decomposers.</title>
        <authorList>
            <person name="Barbi F."/>
            <person name="Kohler A."/>
            <person name="Barry K."/>
            <person name="Baskaran P."/>
            <person name="Daum C."/>
            <person name="Fauchery L."/>
            <person name="Ihrmark K."/>
            <person name="Kuo A."/>
            <person name="LaButti K."/>
            <person name="Lipzen A."/>
            <person name="Morin E."/>
            <person name="Grigoriev I.V."/>
            <person name="Henrissat B."/>
            <person name="Lindahl B."/>
            <person name="Martin F."/>
        </authorList>
    </citation>
    <scope>NUCLEOTIDE SEQUENCE</scope>
    <source>
        <strain evidence="2">JB14</strain>
    </source>
</reference>
<dbReference type="OrthoDB" id="2744793at2759"/>
<dbReference type="AlphaFoldDB" id="A0A6A4HC72"/>
<keyword evidence="1" id="KW-0812">Transmembrane</keyword>
<keyword evidence="1" id="KW-0472">Membrane</keyword>
<feature type="transmembrane region" description="Helical" evidence="1">
    <location>
        <begin position="76"/>
        <end position="95"/>
    </location>
</feature>
<dbReference type="Proteomes" id="UP000799118">
    <property type="component" value="Unassembled WGS sequence"/>
</dbReference>
<evidence type="ECO:0000256" key="1">
    <source>
        <dbReference type="SAM" id="Phobius"/>
    </source>
</evidence>
<dbReference type="EMBL" id="ML769523">
    <property type="protein sequence ID" value="KAE9395892.1"/>
    <property type="molecule type" value="Genomic_DNA"/>
</dbReference>
<feature type="transmembrane region" description="Helical" evidence="1">
    <location>
        <begin position="107"/>
        <end position="132"/>
    </location>
</feature>